<dbReference type="GO" id="GO:0003723">
    <property type="term" value="F:RNA binding"/>
    <property type="evidence" value="ECO:0007669"/>
    <property type="project" value="UniProtKB-KW"/>
</dbReference>
<dbReference type="InterPro" id="IPR050666">
    <property type="entry name" value="ESRP"/>
</dbReference>
<dbReference type="InterPro" id="IPR018957">
    <property type="entry name" value="Znf_C3HC4_RING-type"/>
</dbReference>
<dbReference type="EMBL" id="LR900797">
    <property type="protein sequence ID" value="CAD7246938.1"/>
    <property type="molecule type" value="Genomic_DNA"/>
</dbReference>
<dbReference type="InterPro" id="IPR017907">
    <property type="entry name" value="Znf_RING_CS"/>
</dbReference>
<dbReference type="InterPro" id="IPR012677">
    <property type="entry name" value="Nucleotide-bd_a/b_plait_sf"/>
</dbReference>
<organism evidence="10">
    <name type="scientific">Darwinula stevensoni</name>
    <dbReference type="NCBI Taxonomy" id="69355"/>
    <lineage>
        <taxon>Eukaryota</taxon>
        <taxon>Metazoa</taxon>
        <taxon>Ecdysozoa</taxon>
        <taxon>Arthropoda</taxon>
        <taxon>Crustacea</taxon>
        <taxon>Oligostraca</taxon>
        <taxon>Ostracoda</taxon>
        <taxon>Podocopa</taxon>
        <taxon>Podocopida</taxon>
        <taxon>Darwinulocopina</taxon>
        <taxon>Darwinuloidea</taxon>
        <taxon>Darwinulidae</taxon>
        <taxon>Darwinula</taxon>
    </lineage>
</organism>
<dbReference type="Proteomes" id="UP000677054">
    <property type="component" value="Unassembled WGS sequence"/>
</dbReference>
<accession>A0A7R8XFR7</accession>
<dbReference type="EMBL" id="CAJPEV010001280">
    <property type="protein sequence ID" value="CAG0891828.1"/>
    <property type="molecule type" value="Genomic_DNA"/>
</dbReference>
<evidence type="ECO:0000256" key="7">
    <source>
        <dbReference type="SAM" id="Coils"/>
    </source>
</evidence>
<dbReference type="PANTHER" id="PTHR13976">
    <property type="entry name" value="HETEROGENEOUS NUCLEAR RIBONUCLEOPROTEIN-RELATED"/>
    <property type="match status" value="1"/>
</dbReference>
<dbReference type="InterPro" id="IPR000504">
    <property type="entry name" value="RRM_dom"/>
</dbReference>
<feature type="compositionally biased region" description="Basic and acidic residues" evidence="8">
    <location>
        <begin position="507"/>
        <end position="523"/>
    </location>
</feature>
<name>A0A7R8XFR7_9CRUS</name>
<keyword evidence="5" id="KW-0694">RNA-binding</keyword>
<dbReference type="Gene3D" id="3.30.70.330">
    <property type="match status" value="2"/>
</dbReference>
<feature type="compositionally biased region" description="Acidic residues" evidence="8">
    <location>
        <begin position="494"/>
        <end position="506"/>
    </location>
</feature>
<evidence type="ECO:0000256" key="3">
    <source>
        <dbReference type="ARBA" id="ARBA00022771"/>
    </source>
</evidence>
<dbReference type="OrthoDB" id="431068at2759"/>
<sequence length="523" mass="60002">MGKEDHVIRMCGLPRSATREEVIQFLAPAKVKGGRDGVHFTVYPNEEAYIEMESQADIEKALKKDNEKMGLRFIQVYATMRCVMAWNLTPQYGGSNYKQDGCIRLKGLPLDCRKEEVVNFFSGLEMVPKGIYLSRKEMGDSYVQFANDDIAEEALKKHRQRMRDRYIIQIFRSSLFMLKAAVGPKMYLTGSLAPNDMEDKFSWVSHLGEHGCIGGTRVPLGSVHPSMDGPPMHARGGASELHPSMGEYSSMGYPTPTSSLYESRPMFNHTSGQSTYSCYPYSEGWNRWGPPGQRDSMMLGQGSRKVVGVPNPLLNSLGHTRHHTVECGPQQFFRQHLQGIKGIFLNNQLSDGMLEKKRLQREKEELEKMMEEERQKNKDMETEIEKIRRSFKQLEVTMETELQCPICNELYVQAVVVDCGHTFCSMCIEIWCKMQQTCPSCRCEVKTYRRLLMLDNYINRLVTNLPDDIQQQRKGLLQEREVSRESQQITVEAEATEDNEEETDAGNDERANEDDHERTNEHR</sequence>
<evidence type="ECO:0000313" key="11">
    <source>
        <dbReference type="Proteomes" id="UP000677054"/>
    </source>
</evidence>
<dbReference type="SUPFAM" id="SSF54928">
    <property type="entry name" value="RNA-binding domain, RBD"/>
    <property type="match status" value="2"/>
</dbReference>
<keyword evidence="2" id="KW-0677">Repeat</keyword>
<protein>
    <recommendedName>
        <fullName evidence="9">RING-type domain-containing protein</fullName>
    </recommendedName>
</protein>
<dbReference type="Pfam" id="PF00076">
    <property type="entry name" value="RRM_1"/>
    <property type="match status" value="1"/>
</dbReference>
<dbReference type="PROSITE" id="PS50089">
    <property type="entry name" value="ZF_RING_2"/>
    <property type="match status" value="1"/>
</dbReference>
<evidence type="ECO:0000256" key="5">
    <source>
        <dbReference type="ARBA" id="ARBA00022884"/>
    </source>
</evidence>
<dbReference type="GO" id="GO:0008270">
    <property type="term" value="F:zinc ion binding"/>
    <property type="evidence" value="ECO:0007669"/>
    <property type="project" value="UniProtKB-KW"/>
</dbReference>
<keyword evidence="3 6" id="KW-0863">Zinc-finger</keyword>
<evidence type="ECO:0000256" key="8">
    <source>
        <dbReference type="SAM" id="MobiDB-lite"/>
    </source>
</evidence>
<evidence type="ECO:0000313" key="10">
    <source>
        <dbReference type="EMBL" id="CAD7246938.1"/>
    </source>
</evidence>
<gene>
    <name evidence="10" type="ORF">DSTB1V02_LOCUS6780</name>
</gene>
<feature type="coiled-coil region" evidence="7">
    <location>
        <begin position="349"/>
        <end position="397"/>
    </location>
</feature>
<dbReference type="InterPro" id="IPR001841">
    <property type="entry name" value="Znf_RING"/>
</dbReference>
<dbReference type="SMART" id="SM00184">
    <property type="entry name" value="RING"/>
    <property type="match status" value="1"/>
</dbReference>
<keyword evidence="11" id="KW-1185">Reference proteome</keyword>
<reference evidence="10" key="1">
    <citation type="submission" date="2020-11" db="EMBL/GenBank/DDBJ databases">
        <authorList>
            <person name="Tran Van P."/>
        </authorList>
    </citation>
    <scope>NUCLEOTIDE SEQUENCE</scope>
</reference>
<dbReference type="Pfam" id="PF00097">
    <property type="entry name" value="zf-C3HC4"/>
    <property type="match status" value="1"/>
</dbReference>
<evidence type="ECO:0000256" key="6">
    <source>
        <dbReference type="PROSITE-ProRule" id="PRU00175"/>
    </source>
</evidence>
<evidence type="ECO:0000259" key="9">
    <source>
        <dbReference type="PROSITE" id="PS50089"/>
    </source>
</evidence>
<dbReference type="SUPFAM" id="SSF57850">
    <property type="entry name" value="RING/U-box"/>
    <property type="match status" value="1"/>
</dbReference>
<keyword evidence="1" id="KW-0479">Metal-binding</keyword>
<dbReference type="InterPro" id="IPR035979">
    <property type="entry name" value="RBD_domain_sf"/>
</dbReference>
<dbReference type="SMART" id="SM00360">
    <property type="entry name" value="RRM"/>
    <property type="match status" value="2"/>
</dbReference>
<proteinExistence type="predicted"/>
<dbReference type="PROSITE" id="PS00518">
    <property type="entry name" value="ZF_RING_1"/>
    <property type="match status" value="1"/>
</dbReference>
<evidence type="ECO:0000256" key="4">
    <source>
        <dbReference type="ARBA" id="ARBA00022833"/>
    </source>
</evidence>
<evidence type="ECO:0000256" key="1">
    <source>
        <dbReference type="ARBA" id="ARBA00022723"/>
    </source>
</evidence>
<dbReference type="AlphaFoldDB" id="A0A7R8XFR7"/>
<feature type="domain" description="RING-type" evidence="9">
    <location>
        <begin position="404"/>
        <end position="442"/>
    </location>
</feature>
<dbReference type="InterPro" id="IPR013083">
    <property type="entry name" value="Znf_RING/FYVE/PHD"/>
</dbReference>
<dbReference type="Gene3D" id="3.30.40.10">
    <property type="entry name" value="Zinc/RING finger domain, C3HC4 (zinc finger)"/>
    <property type="match status" value="1"/>
</dbReference>
<evidence type="ECO:0000256" key="2">
    <source>
        <dbReference type="ARBA" id="ARBA00022737"/>
    </source>
</evidence>
<keyword evidence="4" id="KW-0862">Zinc</keyword>
<feature type="region of interest" description="Disordered" evidence="8">
    <location>
        <begin position="479"/>
        <end position="523"/>
    </location>
</feature>
<keyword evidence="7" id="KW-0175">Coiled coil</keyword>